<accession>A0A1Y4JW10</accession>
<dbReference type="Proteomes" id="UP000196587">
    <property type="component" value="Unassembled WGS sequence"/>
</dbReference>
<evidence type="ECO:0000259" key="1">
    <source>
        <dbReference type="PROSITE" id="PS51186"/>
    </source>
</evidence>
<dbReference type="InterPro" id="IPR000182">
    <property type="entry name" value="GNAT_dom"/>
</dbReference>
<protein>
    <submittedName>
        <fullName evidence="2">N-acetyltransferase</fullName>
    </submittedName>
</protein>
<dbReference type="GO" id="GO:0016747">
    <property type="term" value="F:acyltransferase activity, transferring groups other than amino-acyl groups"/>
    <property type="evidence" value="ECO:0007669"/>
    <property type="project" value="InterPro"/>
</dbReference>
<comment type="caution">
    <text evidence="2">The sequence shown here is derived from an EMBL/GenBank/DDBJ whole genome shotgun (WGS) entry which is preliminary data.</text>
</comment>
<dbReference type="InterPro" id="IPR016181">
    <property type="entry name" value="Acyl_CoA_acyltransferase"/>
</dbReference>
<name>A0A1Y4JW10_9BACE</name>
<reference evidence="3" key="1">
    <citation type="submission" date="2017-04" db="EMBL/GenBank/DDBJ databases">
        <title>Function of individual gut microbiota members based on whole genome sequencing of pure cultures obtained from chicken caecum.</title>
        <authorList>
            <person name="Medvecky M."/>
            <person name="Cejkova D."/>
            <person name="Polansky O."/>
            <person name="Karasova D."/>
            <person name="Kubasova T."/>
            <person name="Cizek A."/>
            <person name="Rychlik I."/>
        </authorList>
    </citation>
    <scope>NUCLEOTIDE SEQUENCE [LARGE SCALE GENOMIC DNA]</scope>
    <source>
        <strain evidence="3">An189</strain>
    </source>
</reference>
<gene>
    <name evidence="2" type="ORF">B5F24_07520</name>
</gene>
<dbReference type="EMBL" id="NFKE01000004">
    <property type="protein sequence ID" value="OUP34999.1"/>
    <property type="molecule type" value="Genomic_DNA"/>
</dbReference>
<dbReference type="AlphaFoldDB" id="A0A1Y4JW10"/>
<evidence type="ECO:0000313" key="3">
    <source>
        <dbReference type="Proteomes" id="UP000196587"/>
    </source>
</evidence>
<sequence>MANITFKKLVEQEYAKFRADVKEIFSIAVIETFGNPDHQEEIIPDNDIDLSLYNPQYEALAVYAEGEKVGGVVIKIDSQTGINWLDLFYVYPDKHGQGLGLQIWKGLEKRYPNTKAWRLITPYFEKRNIHFYVNKCGFKIVEFFNKAHRDPSRPSGRSDFHDEYFIFEKVMD</sequence>
<dbReference type="SUPFAM" id="SSF55729">
    <property type="entry name" value="Acyl-CoA N-acyltransferases (Nat)"/>
    <property type="match status" value="1"/>
</dbReference>
<dbReference type="Pfam" id="PF00583">
    <property type="entry name" value="Acetyltransf_1"/>
    <property type="match status" value="1"/>
</dbReference>
<feature type="domain" description="N-acetyltransferase" evidence="1">
    <location>
        <begin position="4"/>
        <end position="172"/>
    </location>
</feature>
<dbReference type="Gene3D" id="3.40.630.30">
    <property type="match status" value="1"/>
</dbReference>
<organism evidence="2 3">
    <name type="scientific">Bacteroides clarus</name>
    <dbReference type="NCBI Taxonomy" id="626929"/>
    <lineage>
        <taxon>Bacteria</taxon>
        <taxon>Pseudomonadati</taxon>
        <taxon>Bacteroidota</taxon>
        <taxon>Bacteroidia</taxon>
        <taxon>Bacteroidales</taxon>
        <taxon>Bacteroidaceae</taxon>
        <taxon>Bacteroides</taxon>
    </lineage>
</organism>
<proteinExistence type="predicted"/>
<evidence type="ECO:0000313" key="2">
    <source>
        <dbReference type="EMBL" id="OUP34999.1"/>
    </source>
</evidence>
<dbReference type="RefSeq" id="WP_005650986.1">
    <property type="nucleotide sequence ID" value="NZ_NFKE01000004.1"/>
</dbReference>
<dbReference type="CDD" id="cd04301">
    <property type="entry name" value="NAT_SF"/>
    <property type="match status" value="1"/>
</dbReference>
<keyword evidence="2" id="KW-0808">Transferase</keyword>
<dbReference type="PROSITE" id="PS51186">
    <property type="entry name" value="GNAT"/>
    <property type="match status" value="1"/>
</dbReference>